<feature type="region of interest" description="Disordered" evidence="2">
    <location>
        <begin position="34"/>
        <end position="70"/>
    </location>
</feature>
<accession>K0R010</accession>
<organism evidence="3 4">
    <name type="scientific">Thalassiosira oceanica</name>
    <name type="common">Marine diatom</name>
    <dbReference type="NCBI Taxonomy" id="159749"/>
    <lineage>
        <taxon>Eukaryota</taxon>
        <taxon>Sar</taxon>
        <taxon>Stramenopiles</taxon>
        <taxon>Ochrophyta</taxon>
        <taxon>Bacillariophyta</taxon>
        <taxon>Coscinodiscophyceae</taxon>
        <taxon>Thalassiosirophycidae</taxon>
        <taxon>Thalassiosirales</taxon>
        <taxon>Thalassiosiraceae</taxon>
        <taxon>Thalassiosira</taxon>
    </lineage>
</organism>
<gene>
    <name evidence="3" type="ORF">THAOC_36540</name>
</gene>
<dbReference type="OrthoDB" id="46925at2759"/>
<dbReference type="eggNOG" id="ENOG502SGGU">
    <property type="taxonomic scope" value="Eukaryota"/>
</dbReference>
<feature type="compositionally biased region" description="Basic residues" evidence="2">
    <location>
        <begin position="486"/>
        <end position="496"/>
    </location>
</feature>
<feature type="compositionally biased region" description="Basic and acidic residues" evidence="2">
    <location>
        <begin position="337"/>
        <end position="347"/>
    </location>
</feature>
<evidence type="ECO:0000256" key="2">
    <source>
        <dbReference type="SAM" id="MobiDB-lite"/>
    </source>
</evidence>
<feature type="region of interest" description="Disordered" evidence="2">
    <location>
        <begin position="479"/>
        <end position="503"/>
    </location>
</feature>
<name>K0R010_THAOC</name>
<dbReference type="Proteomes" id="UP000266841">
    <property type="component" value="Unassembled WGS sequence"/>
</dbReference>
<keyword evidence="4" id="KW-1185">Reference proteome</keyword>
<protein>
    <submittedName>
        <fullName evidence="3">Uncharacterized protein</fullName>
    </submittedName>
</protein>
<dbReference type="OMA" id="ALDQSWW"/>
<feature type="region of interest" description="Disordered" evidence="2">
    <location>
        <begin position="558"/>
        <end position="581"/>
    </location>
</feature>
<keyword evidence="1" id="KW-0175">Coiled coil</keyword>
<evidence type="ECO:0000256" key="1">
    <source>
        <dbReference type="SAM" id="Coils"/>
    </source>
</evidence>
<sequence>MSSSHHHLPEQHNQPQLQTSGGIIYNNLIPGHYRYNARPAQPPPGPLSYSNVSNNTRHSHSQRQATTVQQHQLQNTLHSSQGSLTTVATSYYQTAPAHYHAQHEQLSVPKNTDYINISEPADEEDDDILLVAAPEIENDVGEAVYYRPFRYAVGSRLVTKKSGKKAKRKEETVDADVDSEPLDLLATLLSGPVGDSTDIARMIEVATEKSIRARNLTRDLVRRHSHLVNDKRNTDEAANDEDNHAYATASNCHAEAAFSYQKVYRILLGLGQDCSYLSRRLNSTAALSPSEELAKSMLILANAHASRAKSLGTMGEKWNLGKVEPTGLMSNGNRAAKINDEKEEEVKSTASNESSSSDRLRACVRGALEITNREADMTTSTFLARSVAKESARSSNRSDLATKEEIDGAKHGTVGGNNPVDDLMKLEKELRTFDMSLDMNSSVASLGAASAATRPDGSFCVVPPGSSYMSSSSMWTSGVLSPGANKQHKPKHKPQHPRPNIQKGMTTVKSKNQLQGFMAGTSKPAPQANTKGIHANAALDQSWWGGGQGSILASSAISTAAASHQRPSPIPGGGVPQPSTNTKQLMQLMDSLNRLGNENAELLREVEDAKAARLEAKATKEMMSKFKVEYSQRFSKVKEALKKVPQTGEGNPVLTSAYMKSASAAEIAKRDQMIKQLSNDLRRERGETKRMTSTLQKYETFYREVKARSAEKARQRQLAEQKQQPPS</sequence>
<feature type="compositionally biased region" description="Polar residues" evidence="2">
    <location>
        <begin position="48"/>
        <end position="70"/>
    </location>
</feature>
<feature type="region of interest" description="Disordered" evidence="2">
    <location>
        <begin position="322"/>
        <end position="358"/>
    </location>
</feature>
<dbReference type="EMBL" id="AGNL01049095">
    <property type="protein sequence ID" value="EJK44885.1"/>
    <property type="molecule type" value="Genomic_DNA"/>
</dbReference>
<dbReference type="AlphaFoldDB" id="K0R010"/>
<proteinExistence type="predicted"/>
<reference evidence="3 4" key="1">
    <citation type="journal article" date="2012" name="Genome Biol.">
        <title>Genome and low-iron response of an oceanic diatom adapted to chronic iron limitation.</title>
        <authorList>
            <person name="Lommer M."/>
            <person name="Specht M."/>
            <person name="Roy A.S."/>
            <person name="Kraemer L."/>
            <person name="Andreson R."/>
            <person name="Gutowska M.A."/>
            <person name="Wolf J."/>
            <person name="Bergner S.V."/>
            <person name="Schilhabel M.B."/>
            <person name="Klostermeier U.C."/>
            <person name="Beiko R.G."/>
            <person name="Rosenstiel P."/>
            <person name="Hippler M."/>
            <person name="Laroche J."/>
        </authorList>
    </citation>
    <scope>NUCLEOTIDE SEQUENCE [LARGE SCALE GENOMIC DNA]</scope>
    <source>
        <strain evidence="3 4">CCMP1005</strain>
    </source>
</reference>
<evidence type="ECO:0000313" key="4">
    <source>
        <dbReference type="Proteomes" id="UP000266841"/>
    </source>
</evidence>
<feature type="coiled-coil region" evidence="1">
    <location>
        <begin position="585"/>
        <end position="619"/>
    </location>
</feature>
<comment type="caution">
    <text evidence="3">The sequence shown here is derived from an EMBL/GenBank/DDBJ whole genome shotgun (WGS) entry which is preliminary data.</text>
</comment>
<evidence type="ECO:0000313" key="3">
    <source>
        <dbReference type="EMBL" id="EJK44885.1"/>
    </source>
</evidence>